<evidence type="ECO:0000313" key="1">
    <source>
        <dbReference type="EMBL" id="CBJ31323.1"/>
    </source>
</evidence>
<dbReference type="AlphaFoldDB" id="D7FT32"/>
<organism evidence="1 2">
    <name type="scientific">Ectocarpus siliculosus</name>
    <name type="common">Brown alga</name>
    <name type="synonym">Conferva siliculosa</name>
    <dbReference type="NCBI Taxonomy" id="2880"/>
    <lineage>
        <taxon>Eukaryota</taxon>
        <taxon>Sar</taxon>
        <taxon>Stramenopiles</taxon>
        <taxon>Ochrophyta</taxon>
        <taxon>PX clade</taxon>
        <taxon>Phaeophyceae</taxon>
        <taxon>Ectocarpales</taxon>
        <taxon>Ectocarpaceae</taxon>
        <taxon>Ectocarpus</taxon>
    </lineage>
</organism>
<sequence>MKSLVHQEASNATAFASTGFRRASRAGGRNQSANLLSTCVVGCSRAQRSKRFAQVHSNVGAIERSA</sequence>
<name>D7FT32_ECTSI</name>
<evidence type="ECO:0000313" key="2">
    <source>
        <dbReference type="Proteomes" id="UP000002630"/>
    </source>
</evidence>
<protein>
    <submittedName>
        <fullName evidence="1">Uncharacterized protein</fullName>
    </submittedName>
</protein>
<gene>
    <name evidence="1" type="ORF">Esi_0244_0022</name>
</gene>
<dbReference type="EMBL" id="FN649753">
    <property type="protein sequence ID" value="CBJ31323.1"/>
    <property type="molecule type" value="Genomic_DNA"/>
</dbReference>
<accession>D7FT32</accession>
<dbReference type="InParanoid" id="D7FT32"/>
<reference evidence="1 2" key="1">
    <citation type="journal article" date="2010" name="Nature">
        <title>The Ectocarpus genome and the independent evolution of multicellularity in brown algae.</title>
        <authorList>
            <person name="Cock J.M."/>
            <person name="Sterck L."/>
            <person name="Rouze P."/>
            <person name="Scornet D."/>
            <person name="Allen A.E."/>
            <person name="Amoutzias G."/>
            <person name="Anthouard V."/>
            <person name="Artiguenave F."/>
            <person name="Aury J.M."/>
            <person name="Badger J.H."/>
            <person name="Beszteri B."/>
            <person name="Billiau K."/>
            <person name="Bonnet E."/>
            <person name="Bothwell J.H."/>
            <person name="Bowler C."/>
            <person name="Boyen C."/>
            <person name="Brownlee C."/>
            <person name="Carrano C.J."/>
            <person name="Charrier B."/>
            <person name="Cho G.Y."/>
            <person name="Coelho S.M."/>
            <person name="Collen J."/>
            <person name="Corre E."/>
            <person name="Da Silva C."/>
            <person name="Delage L."/>
            <person name="Delaroque N."/>
            <person name="Dittami S.M."/>
            <person name="Doulbeau S."/>
            <person name="Elias M."/>
            <person name="Farnham G."/>
            <person name="Gachon C.M."/>
            <person name="Gschloessl B."/>
            <person name="Heesch S."/>
            <person name="Jabbari K."/>
            <person name="Jubin C."/>
            <person name="Kawai H."/>
            <person name="Kimura K."/>
            <person name="Kloareg B."/>
            <person name="Kupper F.C."/>
            <person name="Lang D."/>
            <person name="Le Bail A."/>
            <person name="Leblanc C."/>
            <person name="Lerouge P."/>
            <person name="Lohr M."/>
            <person name="Lopez P.J."/>
            <person name="Martens C."/>
            <person name="Maumus F."/>
            <person name="Michel G."/>
            <person name="Miranda-Saavedra D."/>
            <person name="Morales J."/>
            <person name="Moreau H."/>
            <person name="Motomura T."/>
            <person name="Nagasato C."/>
            <person name="Napoli C.A."/>
            <person name="Nelson D.R."/>
            <person name="Nyvall-Collen P."/>
            <person name="Peters A.F."/>
            <person name="Pommier C."/>
            <person name="Potin P."/>
            <person name="Poulain J."/>
            <person name="Quesneville H."/>
            <person name="Read B."/>
            <person name="Rensing S.A."/>
            <person name="Ritter A."/>
            <person name="Rousvoal S."/>
            <person name="Samanta M."/>
            <person name="Samson G."/>
            <person name="Schroeder D.C."/>
            <person name="Segurens B."/>
            <person name="Strittmatter M."/>
            <person name="Tonon T."/>
            <person name="Tregear J.W."/>
            <person name="Valentin K."/>
            <person name="von Dassow P."/>
            <person name="Yamagishi T."/>
            <person name="Van de Peer Y."/>
            <person name="Wincker P."/>
        </authorList>
    </citation>
    <scope>NUCLEOTIDE SEQUENCE [LARGE SCALE GENOMIC DNA]</scope>
    <source>
        <strain evidence="2">Ec32 / CCAP1310/4</strain>
    </source>
</reference>
<keyword evidence="2" id="KW-1185">Reference proteome</keyword>
<dbReference type="EMBL" id="FN648425">
    <property type="protein sequence ID" value="CBJ31323.1"/>
    <property type="molecule type" value="Genomic_DNA"/>
</dbReference>
<dbReference type="Proteomes" id="UP000002630">
    <property type="component" value="Linkage Group LG28"/>
</dbReference>
<proteinExistence type="predicted"/>